<evidence type="ECO:0000256" key="2">
    <source>
        <dbReference type="ARBA" id="ARBA00009810"/>
    </source>
</evidence>
<dbReference type="GO" id="GO:0038023">
    <property type="term" value="F:signaling receptor activity"/>
    <property type="evidence" value="ECO:0007669"/>
    <property type="project" value="InterPro"/>
</dbReference>
<dbReference type="Gene3D" id="2.40.170.20">
    <property type="entry name" value="TonB-dependent receptor, beta-barrel domain"/>
    <property type="match status" value="1"/>
</dbReference>
<comment type="subcellular location">
    <subcellularLocation>
        <location evidence="1 10">Cell outer membrane</location>
        <topology evidence="1 10">Multi-pass membrane protein</topology>
    </subcellularLocation>
</comment>
<evidence type="ECO:0000256" key="1">
    <source>
        <dbReference type="ARBA" id="ARBA00004571"/>
    </source>
</evidence>
<dbReference type="CDD" id="cd01347">
    <property type="entry name" value="ligand_gated_channel"/>
    <property type="match status" value="1"/>
</dbReference>
<dbReference type="PROSITE" id="PS52016">
    <property type="entry name" value="TONB_DEPENDENT_REC_3"/>
    <property type="match status" value="1"/>
</dbReference>
<keyword evidence="9 10" id="KW-0998">Cell outer membrane</keyword>
<dbReference type="PANTHER" id="PTHR32552">
    <property type="entry name" value="FERRICHROME IRON RECEPTOR-RELATED"/>
    <property type="match status" value="1"/>
</dbReference>
<keyword evidence="7 10" id="KW-0472">Membrane</keyword>
<keyword evidence="8" id="KW-0675">Receptor</keyword>
<feature type="domain" description="TonB-dependent receptor plug" evidence="14">
    <location>
        <begin position="59"/>
        <end position="157"/>
    </location>
</feature>
<organism evidence="15 16">
    <name type="scientific">Cellvibrio mixtus</name>
    <dbReference type="NCBI Taxonomy" id="39650"/>
    <lineage>
        <taxon>Bacteria</taxon>
        <taxon>Pseudomonadati</taxon>
        <taxon>Pseudomonadota</taxon>
        <taxon>Gammaproteobacteria</taxon>
        <taxon>Cellvibrionales</taxon>
        <taxon>Cellvibrionaceae</taxon>
        <taxon>Cellvibrio</taxon>
    </lineage>
</organism>
<keyword evidence="12" id="KW-0732">Signal</keyword>
<keyword evidence="5 10" id="KW-0812">Transmembrane</keyword>
<dbReference type="Proteomes" id="UP000216101">
    <property type="component" value="Unassembled WGS sequence"/>
</dbReference>
<keyword evidence="16" id="KW-1185">Reference proteome</keyword>
<dbReference type="InterPro" id="IPR039426">
    <property type="entry name" value="TonB-dep_rcpt-like"/>
</dbReference>
<dbReference type="InterPro" id="IPR036942">
    <property type="entry name" value="Beta-barrel_TonB_sf"/>
</dbReference>
<comment type="caution">
    <text evidence="15">The sequence shown here is derived from an EMBL/GenBank/DDBJ whole genome shotgun (WGS) entry which is preliminary data.</text>
</comment>
<gene>
    <name evidence="15" type="ORF">CBP51_02495</name>
</gene>
<evidence type="ECO:0008006" key="17">
    <source>
        <dbReference type="Google" id="ProtNLM"/>
    </source>
</evidence>
<sequence>MGVYKTLPFAIALVMGSIPLALADTEKTNRLKTVKVTATAETTAYTPESVTLGKTGQSLKEIPQSVSVVTRQKLDDQNISNLADAMKFVTGVSVQKFDGAGFFNSFNARGYAPDTFQLDGINLQYNANMADTDLVVFERVEIQRGAAGLFQGSGEPGVTVNMVRKRAMADTKIQGMASAGSWDSYRLEADATGALSESGNLRGRLVAAVDDRDSYLNGINGNKQVVYGTLEYDFDKATTLSIGGTYQKIDSVIDQGLPAYADGSLINVPRSTTIIADWNSLDMETADVFGEVEHFFTNGGQFKFTVRHSARERIYDGARANSAVATDGKINIANVYFPTDLEDTSADVFVNLPIEFGGHTHELTFGADYRTSDNETPYSRYTYSPASGTSNVFDHNNDTPKPTLVTIPNSYGNNTETNQEGVYARGKFQVAERWHVLLGGRLSWWDSEQTRTDTGAVISPKYKEDEQFTPYAALMFDVTDAIALYASYSDIFKPQSNLTKDQQQLDPRTGAQYELGVKGEFLNGRINTHAAIYRLQDENRALPDPEDNQFSIAAGKVRSEGFETEISGELTANWQITAGYAYTTTEYLRAIATQTGQSYAPFTPKHNANLWSKYSFHDGLLRGFYIGGGLRAVSDFYNGSNTLKFSAPGYTTVSLLTGYAFDDHWKLALNIENALDKKYYEKVSGASRQNFYGAPLNASLSLRGSF</sequence>
<evidence type="ECO:0000256" key="10">
    <source>
        <dbReference type="PROSITE-ProRule" id="PRU01360"/>
    </source>
</evidence>
<keyword evidence="3 10" id="KW-0813">Transport</keyword>
<dbReference type="InterPro" id="IPR012910">
    <property type="entry name" value="Plug_dom"/>
</dbReference>
<feature type="signal peptide" evidence="12">
    <location>
        <begin position="1"/>
        <end position="23"/>
    </location>
</feature>
<dbReference type="Gene3D" id="2.170.130.10">
    <property type="entry name" value="TonB-dependent receptor, plug domain"/>
    <property type="match status" value="1"/>
</dbReference>
<evidence type="ECO:0000256" key="7">
    <source>
        <dbReference type="ARBA" id="ARBA00023136"/>
    </source>
</evidence>
<keyword evidence="4 10" id="KW-1134">Transmembrane beta strand</keyword>
<dbReference type="InterPro" id="IPR000531">
    <property type="entry name" value="Beta-barrel_TonB"/>
</dbReference>
<evidence type="ECO:0000259" key="14">
    <source>
        <dbReference type="Pfam" id="PF07715"/>
    </source>
</evidence>
<dbReference type="RefSeq" id="WP_094983720.1">
    <property type="nucleotide sequence ID" value="NZ_NHNI01000001.1"/>
</dbReference>
<protein>
    <recommendedName>
        <fullName evidence="17">TonB-dependent siderophore receptor</fullName>
    </recommendedName>
</protein>
<feature type="chain" id="PRO_5012989640" description="TonB-dependent siderophore receptor" evidence="12">
    <location>
        <begin position="24"/>
        <end position="706"/>
    </location>
</feature>
<evidence type="ECO:0000256" key="11">
    <source>
        <dbReference type="RuleBase" id="RU003357"/>
    </source>
</evidence>
<evidence type="ECO:0000313" key="16">
    <source>
        <dbReference type="Proteomes" id="UP000216101"/>
    </source>
</evidence>
<dbReference type="Pfam" id="PF00593">
    <property type="entry name" value="TonB_dep_Rec_b-barrel"/>
    <property type="match status" value="1"/>
</dbReference>
<keyword evidence="6 11" id="KW-0798">TonB box</keyword>
<dbReference type="SUPFAM" id="SSF56935">
    <property type="entry name" value="Porins"/>
    <property type="match status" value="1"/>
</dbReference>
<dbReference type="InterPro" id="IPR010105">
    <property type="entry name" value="TonB_sidphr_rcpt"/>
</dbReference>
<feature type="domain" description="TonB-dependent receptor-like beta-barrel" evidence="13">
    <location>
        <begin position="282"/>
        <end position="673"/>
    </location>
</feature>
<dbReference type="EMBL" id="NHNI01000001">
    <property type="protein sequence ID" value="OZY85925.1"/>
    <property type="molecule type" value="Genomic_DNA"/>
</dbReference>
<accession>A0A266Q7W1</accession>
<evidence type="ECO:0000256" key="3">
    <source>
        <dbReference type="ARBA" id="ARBA00022448"/>
    </source>
</evidence>
<evidence type="ECO:0000256" key="8">
    <source>
        <dbReference type="ARBA" id="ARBA00023170"/>
    </source>
</evidence>
<dbReference type="InterPro" id="IPR037066">
    <property type="entry name" value="Plug_dom_sf"/>
</dbReference>
<dbReference type="Pfam" id="PF07715">
    <property type="entry name" value="Plug"/>
    <property type="match status" value="1"/>
</dbReference>
<dbReference type="AlphaFoldDB" id="A0A266Q7W1"/>
<dbReference type="GO" id="GO:0009279">
    <property type="term" value="C:cell outer membrane"/>
    <property type="evidence" value="ECO:0007669"/>
    <property type="project" value="UniProtKB-SubCell"/>
</dbReference>
<evidence type="ECO:0000256" key="5">
    <source>
        <dbReference type="ARBA" id="ARBA00022692"/>
    </source>
</evidence>
<proteinExistence type="inferred from homology"/>
<comment type="similarity">
    <text evidence="2 10 11">Belongs to the TonB-dependent receptor family.</text>
</comment>
<evidence type="ECO:0000313" key="15">
    <source>
        <dbReference type="EMBL" id="OZY85925.1"/>
    </source>
</evidence>
<dbReference type="GO" id="GO:0015344">
    <property type="term" value="F:siderophore uptake transmembrane transporter activity"/>
    <property type="evidence" value="ECO:0007669"/>
    <property type="project" value="TreeGrafter"/>
</dbReference>
<dbReference type="PANTHER" id="PTHR32552:SF74">
    <property type="entry name" value="HYDROXAMATE SIDEROPHORE RECEPTOR FHUE"/>
    <property type="match status" value="1"/>
</dbReference>
<evidence type="ECO:0000256" key="6">
    <source>
        <dbReference type="ARBA" id="ARBA00023077"/>
    </source>
</evidence>
<evidence type="ECO:0000256" key="9">
    <source>
        <dbReference type="ARBA" id="ARBA00023237"/>
    </source>
</evidence>
<evidence type="ECO:0000259" key="13">
    <source>
        <dbReference type="Pfam" id="PF00593"/>
    </source>
</evidence>
<dbReference type="GO" id="GO:0015891">
    <property type="term" value="P:siderophore transport"/>
    <property type="evidence" value="ECO:0007669"/>
    <property type="project" value="InterPro"/>
</dbReference>
<reference evidence="16" key="1">
    <citation type="submission" date="2017-05" db="EMBL/GenBank/DDBJ databases">
        <authorList>
            <person name="Barney B.M."/>
        </authorList>
    </citation>
    <scope>NUCLEOTIDE SEQUENCE [LARGE SCALE GENOMIC DNA]</scope>
    <source>
        <strain evidence="16">PSBB022</strain>
    </source>
</reference>
<dbReference type="NCBIfam" id="TIGR01783">
    <property type="entry name" value="TonB-siderophor"/>
    <property type="match status" value="1"/>
</dbReference>
<evidence type="ECO:0000256" key="4">
    <source>
        <dbReference type="ARBA" id="ARBA00022452"/>
    </source>
</evidence>
<name>A0A266Q7W1_9GAMM</name>
<evidence type="ECO:0000256" key="12">
    <source>
        <dbReference type="SAM" id="SignalP"/>
    </source>
</evidence>